<dbReference type="InterPro" id="IPR029063">
    <property type="entry name" value="SAM-dependent_MTases_sf"/>
</dbReference>
<name>A0A5C4WS85_9ACTN</name>
<reference evidence="12 13" key="1">
    <citation type="submission" date="2019-10" db="EMBL/GenBank/DDBJ databases">
        <title>Nonomuraea sp. nov., isolated from Phyllanthus amarus.</title>
        <authorList>
            <person name="Klykleung N."/>
            <person name="Tanasupawat S."/>
        </authorList>
    </citation>
    <scope>NUCLEOTIDE SEQUENCE [LARGE SCALE GENOMIC DNA]</scope>
    <source>
        <strain evidence="12 13">PA1-10</strain>
    </source>
</reference>
<keyword evidence="6 12" id="KW-0489">Methyltransferase</keyword>
<keyword evidence="7 12" id="KW-0808">Transferase</keyword>
<proteinExistence type="inferred from homology"/>
<evidence type="ECO:0000256" key="10">
    <source>
        <dbReference type="ARBA" id="ARBA00031323"/>
    </source>
</evidence>
<organism evidence="12 13">
    <name type="scientific">Nonomuraea phyllanthi</name>
    <dbReference type="NCBI Taxonomy" id="2219224"/>
    <lineage>
        <taxon>Bacteria</taxon>
        <taxon>Bacillati</taxon>
        <taxon>Actinomycetota</taxon>
        <taxon>Actinomycetes</taxon>
        <taxon>Streptosporangiales</taxon>
        <taxon>Streptosporangiaceae</taxon>
        <taxon>Nonomuraea</taxon>
    </lineage>
</organism>
<dbReference type="OrthoDB" id="3501659at2"/>
<dbReference type="Gene3D" id="3.40.50.150">
    <property type="entry name" value="Vaccinia Virus protein VP39"/>
    <property type="match status" value="1"/>
</dbReference>
<evidence type="ECO:0000256" key="7">
    <source>
        <dbReference type="ARBA" id="ARBA00022679"/>
    </source>
</evidence>
<evidence type="ECO:0000256" key="3">
    <source>
        <dbReference type="ARBA" id="ARBA00011890"/>
    </source>
</evidence>
<dbReference type="PANTHER" id="PTHR11579:SF0">
    <property type="entry name" value="PROTEIN-L-ISOASPARTATE(D-ASPARTATE) O-METHYLTRANSFERASE"/>
    <property type="match status" value="1"/>
</dbReference>
<comment type="caution">
    <text evidence="12">The sequence shown here is derived from an EMBL/GenBank/DDBJ whole genome shotgun (WGS) entry which is preliminary data.</text>
</comment>
<keyword evidence="8" id="KW-0949">S-adenosyl-L-methionine</keyword>
<comment type="similarity">
    <text evidence="2">Belongs to the methyltransferase superfamily. L-isoaspartyl/D-aspartyl protein methyltransferase family.</text>
</comment>
<evidence type="ECO:0000313" key="13">
    <source>
        <dbReference type="Proteomes" id="UP000312512"/>
    </source>
</evidence>
<dbReference type="EC" id="2.1.1.77" evidence="3"/>
<accession>A0A5P9Z5D0</accession>
<dbReference type="GO" id="GO:0004719">
    <property type="term" value="F:protein-L-isoaspartate (D-aspartate) O-methyltransferase activity"/>
    <property type="evidence" value="ECO:0007669"/>
    <property type="project" value="UniProtKB-EC"/>
</dbReference>
<dbReference type="GO" id="GO:0032259">
    <property type="term" value="P:methylation"/>
    <property type="evidence" value="ECO:0007669"/>
    <property type="project" value="UniProtKB-KW"/>
</dbReference>
<dbReference type="GO" id="GO:0005737">
    <property type="term" value="C:cytoplasm"/>
    <property type="evidence" value="ECO:0007669"/>
    <property type="project" value="UniProtKB-SubCell"/>
</dbReference>
<evidence type="ECO:0000256" key="9">
    <source>
        <dbReference type="ARBA" id="ARBA00030757"/>
    </source>
</evidence>
<keyword evidence="13" id="KW-1185">Reference proteome</keyword>
<evidence type="ECO:0000313" key="12">
    <source>
        <dbReference type="EMBL" id="KAB8196108.1"/>
    </source>
</evidence>
<evidence type="ECO:0000256" key="4">
    <source>
        <dbReference type="ARBA" id="ARBA00013346"/>
    </source>
</evidence>
<evidence type="ECO:0000256" key="8">
    <source>
        <dbReference type="ARBA" id="ARBA00022691"/>
    </source>
</evidence>
<dbReference type="SUPFAM" id="SSF53335">
    <property type="entry name" value="S-adenosyl-L-methionine-dependent methyltransferases"/>
    <property type="match status" value="1"/>
</dbReference>
<sequence>MIAAINDHRPPLTRPIEQALRGVPRHWFVPPVGEAFGDDGCGAPIDRDTDPPAWWDAVYAGRPIVAPDGSACPAAGAVADLLELLGPVPGQKVLEVGTGTGWTTALLCRLVGQSGSVTSVEQDAAVAERAAKNLAAAGALPHLVVGDGAAGCPERAPYDRVHVTDAVRAVPYSWVEQARPDAVIVCGFGGEHALRLLVMADGTASGRFSGLTTMTRPQGEPWITLATALLGPGTWRTWGKPGPERLGLTVTPEGQRVWLDHPEQVIA</sequence>
<dbReference type="EMBL" id="VDLX02000003">
    <property type="protein sequence ID" value="KAB8196108.1"/>
    <property type="molecule type" value="Genomic_DNA"/>
</dbReference>
<dbReference type="Pfam" id="PF01135">
    <property type="entry name" value="PCMT"/>
    <property type="match status" value="1"/>
</dbReference>
<keyword evidence="5" id="KW-0963">Cytoplasm</keyword>
<evidence type="ECO:0000256" key="2">
    <source>
        <dbReference type="ARBA" id="ARBA00005369"/>
    </source>
</evidence>
<accession>A0A5C4WS85</accession>
<evidence type="ECO:0000256" key="11">
    <source>
        <dbReference type="ARBA" id="ARBA00031350"/>
    </source>
</evidence>
<dbReference type="AlphaFoldDB" id="A0A5C4WS85"/>
<dbReference type="InterPro" id="IPR000682">
    <property type="entry name" value="PCMT"/>
</dbReference>
<protein>
    <recommendedName>
        <fullName evidence="4">Protein-L-isoaspartate O-methyltransferase</fullName>
        <ecNumber evidence="3">2.1.1.77</ecNumber>
    </recommendedName>
    <alternativeName>
        <fullName evidence="11">L-isoaspartyl protein carboxyl methyltransferase</fullName>
    </alternativeName>
    <alternativeName>
        <fullName evidence="9">Protein L-isoaspartyl methyltransferase</fullName>
    </alternativeName>
    <alternativeName>
        <fullName evidence="10">Protein-beta-aspartate methyltransferase</fullName>
    </alternativeName>
</protein>
<gene>
    <name evidence="12" type="ORF">FH608_010195</name>
</gene>
<comment type="subcellular location">
    <subcellularLocation>
        <location evidence="1">Cytoplasm</location>
    </subcellularLocation>
</comment>
<dbReference type="CDD" id="cd02440">
    <property type="entry name" value="AdoMet_MTases"/>
    <property type="match status" value="1"/>
</dbReference>
<dbReference type="PANTHER" id="PTHR11579">
    <property type="entry name" value="PROTEIN-L-ISOASPARTATE O-METHYLTRANSFERASE"/>
    <property type="match status" value="1"/>
</dbReference>
<evidence type="ECO:0000256" key="5">
    <source>
        <dbReference type="ARBA" id="ARBA00022490"/>
    </source>
</evidence>
<dbReference type="Proteomes" id="UP000312512">
    <property type="component" value="Unassembled WGS sequence"/>
</dbReference>
<evidence type="ECO:0000256" key="6">
    <source>
        <dbReference type="ARBA" id="ARBA00022603"/>
    </source>
</evidence>
<evidence type="ECO:0000256" key="1">
    <source>
        <dbReference type="ARBA" id="ARBA00004496"/>
    </source>
</evidence>